<dbReference type="Pfam" id="PF00043">
    <property type="entry name" value="GST_C"/>
    <property type="match status" value="1"/>
</dbReference>
<dbReference type="InterPro" id="IPR036282">
    <property type="entry name" value="Glutathione-S-Trfase_C_sf"/>
</dbReference>
<reference evidence="2 3" key="1">
    <citation type="submission" date="2024-06" db="EMBL/GenBank/DDBJ databases">
        <authorList>
            <person name="Steensen K."/>
            <person name="Seneca J."/>
            <person name="Bartlau N."/>
            <person name="Yu A.X."/>
            <person name="Polz M.F."/>
        </authorList>
    </citation>
    <scope>NUCLEOTIDE SEQUENCE [LARGE SCALE GENOMIC DNA]</scope>
    <source>
        <strain evidence="2 3">1F260</strain>
    </source>
</reference>
<dbReference type="EMBL" id="JBGONM010000016">
    <property type="protein sequence ID" value="MEZ8081099.1"/>
    <property type="molecule type" value="Genomic_DNA"/>
</dbReference>
<dbReference type="Proteomes" id="UP001569154">
    <property type="component" value="Unassembled WGS sequence"/>
</dbReference>
<dbReference type="RefSeq" id="WP_277814632.1">
    <property type="nucleotide sequence ID" value="NZ_AJYH02000175.1"/>
</dbReference>
<accession>A0ABV4L2U2</accession>
<evidence type="ECO:0000259" key="1">
    <source>
        <dbReference type="PROSITE" id="PS50405"/>
    </source>
</evidence>
<name>A0ABV4L2U2_9GAMM</name>
<protein>
    <submittedName>
        <fullName evidence="2">Glutathione binding-like protein</fullName>
    </submittedName>
</protein>
<dbReference type="InterPro" id="IPR004046">
    <property type="entry name" value="GST_C"/>
</dbReference>
<sequence length="50" mass="5565">MAGDTFTVADITAFVMCGFIKNLDIHIDDNLPALQKWQQRVAERPAFANA</sequence>
<feature type="domain" description="GST C-terminal" evidence="1">
    <location>
        <begin position="1"/>
        <end position="50"/>
    </location>
</feature>
<organism evidence="2 3">
    <name type="scientific">Enterovibrio norvegicus</name>
    <dbReference type="NCBI Taxonomy" id="188144"/>
    <lineage>
        <taxon>Bacteria</taxon>
        <taxon>Pseudomonadati</taxon>
        <taxon>Pseudomonadota</taxon>
        <taxon>Gammaproteobacteria</taxon>
        <taxon>Vibrionales</taxon>
        <taxon>Vibrionaceae</taxon>
        <taxon>Enterovibrio</taxon>
    </lineage>
</organism>
<dbReference type="SUPFAM" id="SSF47616">
    <property type="entry name" value="GST C-terminal domain-like"/>
    <property type="match status" value="1"/>
</dbReference>
<comment type="caution">
    <text evidence="2">The sequence shown here is derived from an EMBL/GenBank/DDBJ whole genome shotgun (WGS) entry which is preliminary data.</text>
</comment>
<gene>
    <name evidence="2" type="ORF">ACED35_08215</name>
</gene>
<dbReference type="PROSITE" id="PS50405">
    <property type="entry name" value="GST_CTER"/>
    <property type="match status" value="1"/>
</dbReference>
<dbReference type="Gene3D" id="1.20.1050.10">
    <property type="match status" value="1"/>
</dbReference>
<evidence type="ECO:0000313" key="2">
    <source>
        <dbReference type="EMBL" id="MEZ8081099.1"/>
    </source>
</evidence>
<keyword evidence="3" id="KW-1185">Reference proteome</keyword>
<proteinExistence type="predicted"/>
<dbReference type="InterPro" id="IPR010987">
    <property type="entry name" value="Glutathione-S-Trfase_C-like"/>
</dbReference>
<evidence type="ECO:0000313" key="3">
    <source>
        <dbReference type="Proteomes" id="UP001569154"/>
    </source>
</evidence>